<sequence>MSFNEESVGQESAERDDGFATLGYYYAFDADAAIEDDNLEAVICADEPSRDVPGVAVSVRINDEVKASAGQRRVLETLATLVSQQLPHHPDPAVVARYAISICEEPPSEAVVLCKFTAKRERQGDRIVTQIRAGRNQAVDDRVLAGGKRVIRYLTDMLDTLEAAEAKRAA</sequence>
<dbReference type="EMBL" id="PEBK01000001">
    <property type="protein sequence ID" value="PJM76301.1"/>
    <property type="molecule type" value="Genomic_DNA"/>
</dbReference>
<proteinExistence type="predicted"/>
<dbReference type="OrthoDB" id="3232005at2"/>
<keyword evidence="2" id="KW-1185">Reference proteome</keyword>
<reference evidence="1 2" key="1">
    <citation type="submission" date="2017-10" db="EMBL/GenBank/DDBJ databases">
        <title>Draft genome sequences of strains TRE 1, TRE 9, TRE H and TRI 7, isolated from tamarins, belonging to four potential novel Bifidobacterium species.</title>
        <authorList>
            <person name="Mattarelli P."/>
            <person name="Modesto M."/>
            <person name="Puglisi E."/>
            <person name="Morelli L."/>
            <person name="Spezio C."/>
            <person name="Bonetti A."/>
            <person name="Sandri C."/>
        </authorList>
    </citation>
    <scope>NUCLEOTIDE SEQUENCE [LARGE SCALE GENOMIC DNA]</scope>
    <source>
        <strain evidence="2">TRI7</strain>
    </source>
</reference>
<dbReference type="RefSeq" id="WP_100512168.1">
    <property type="nucleotide sequence ID" value="NZ_PEBK01000001.1"/>
</dbReference>
<name>A0A2M9HHQ7_9BIFI</name>
<dbReference type="AlphaFoldDB" id="A0A2M9HHQ7"/>
<evidence type="ECO:0000313" key="1">
    <source>
        <dbReference type="EMBL" id="PJM76301.1"/>
    </source>
</evidence>
<organism evidence="1 2">
    <name type="scientific">Bifidobacterium simiarum</name>
    <dbReference type="NCBI Taxonomy" id="2045441"/>
    <lineage>
        <taxon>Bacteria</taxon>
        <taxon>Bacillati</taxon>
        <taxon>Actinomycetota</taxon>
        <taxon>Actinomycetes</taxon>
        <taxon>Bifidobacteriales</taxon>
        <taxon>Bifidobacteriaceae</taxon>
        <taxon>Bifidobacterium</taxon>
    </lineage>
</organism>
<protein>
    <submittedName>
        <fullName evidence="1">Uncharacterized protein</fullName>
    </submittedName>
</protein>
<comment type="caution">
    <text evidence="1">The sequence shown here is derived from an EMBL/GenBank/DDBJ whole genome shotgun (WGS) entry which is preliminary data.</text>
</comment>
<evidence type="ECO:0000313" key="2">
    <source>
        <dbReference type="Proteomes" id="UP000231451"/>
    </source>
</evidence>
<dbReference type="Proteomes" id="UP000231451">
    <property type="component" value="Unassembled WGS sequence"/>
</dbReference>
<gene>
    <name evidence="1" type="ORF">CSQ87_01995</name>
</gene>
<accession>A0A2M9HHQ7</accession>